<evidence type="ECO:0008006" key="2">
    <source>
        <dbReference type="Google" id="ProtNLM"/>
    </source>
</evidence>
<sequence length="54" mass="6301">MTWSPSPREQGLQKSLDLLEQYCQTWALAVNLNKTKIMTFQKDPDLREQNTNSC</sequence>
<reference evidence="1" key="2">
    <citation type="journal article" date="2015" name="Fish Shellfish Immunol.">
        <title>Early steps in the European eel (Anguilla anguilla)-Vibrio vulnificus interaction in the gills: Role of the RtxA13 toxin.</title>
        <authorList>
            <person name="Callol A."/>
            <person name="Pajuelo D."/>
            <person name="Ebbesson L."/>
            <person name="Teles M."/>
            <person name="MacKenzie S."/>
            <person name="Amaro C."/>
        </authorList>
    </citation>
    <scope>NUCLEOTIDE SEQUENCE</scope>
</reference>
<reference evidence="1" key="1">
    <citation type="submission" date="2014-11" db="EMBL/GenBank/DDBJ databases">
        <authorList>
            <person name="Amaro Gonzalez C."/>
        </authorList>
    </citation>
    <scope>NUCLEOTIDE SEQUENCE</scope>
</reference>
<dbReference type="AlphaFoldDB" id="A0A0E9VPK4"/>
<proteinExistence type="predicted"/>
<name>A0A0E9VPK4_ANGAN</name>
<evidence type="ECO:0000313" key="1">
    <source>
        <dbReference type="EMBL" id="JAH80069.1"/>
    </source>
</evidence>
<protein>
    <recommendedName>
        <fullName evidence="2">Reverse transcriptase domain-containing protein</fullName>
    </recommendedName>
</protein>
<organism evidence="1">
    <name type="scientific">Anguilla anguilla</name>
    <name type="common">European freshwater eel</name>
    <name type="synonym">Muraena anguilla</name>
    <dbReference type="NCBI Taxonomy" id="7936"/>
    <lineage>
        <taxon>Eukaryota</taxon>
        <taxon>Metazoa</taxon>
        <taxon>Chordata</taxon>
        <taxon>Craniata</taxon>
        <taxon>Vertebrata</taxon>
        <taxon>Euteleostomi</taxon>
        <taxon>Actinopterygii</taxon>
        <taxon>Neopterygii</taxon>
        <taxon>Teleostei</taxon>
        <taxon>Anguilliformes</taxon>
        <taxon>Anguillidae</taxon>
        <taxon>Anguilla</taxon>
    </lineage>
</organism>
<accession>A0A0E9VPK4</accession>
<dbReference type="EMBL" id="GBXM01028508">
    <property type="protein sequence ID" value="JAH80069.1"/>
    <property type="molecule type" value="Transcribed_RNA"/>
</dbReference>